<dbReference type="CDD" id="cd08503">
    <property type="entry name" value="PBP2_NikA_DppA_OppA_like_17"/>
    <property type="match status" value="1"/>
</dbReference>
<dbReference type="PROSITE" id="PS51318">
    <property type="entry name" value="TAT"/>
    <property type="match status" value="1"/>
</dbReference>
<comment type="caution">
    <text evidence="4">The sequence shown here is derived from an EMBL/GenBank/DDBJ whole genome shotgun (WGS) entry which is preliminary data.</text>
</comment>
<dbReference type="GO" id="GO:0030288">
    <property type="term" value="C:outer membrane-bounded periplasmic space"/>
    <property type="evidence" value="ECO:0007669"/>
    <property type="project" value="UniProtKB-ARBA"/>
</dbReference>
<dbReference type="Gene3D" id="3.40.190.10">
    <property type="entry name" value="Periplasmic binding protein-like II"/>
    <property type="match status" value="1"/>
</dbReference>
<gene>
    <name evidence="4" type="ORF">AC244_27515</name>
</gene>
<dbReference type="SUPFAM" id="SSF53850">
    <property type="entry name" value="Periplasmic binding protein-like II"/>
    <property type="match status" value="1"/>
</dbReference>
<organism evidence="4 5">
    <name type="scientific">Ensifer adhaerens</name>
    <name type="common">Sinorhizobium morelense</name>
    <dbReference type="NCBI Taxonomy" id="106592"/>
    <lineage>
        <taxon>Bacteria</taxon>
        <taxon>Pseudomonadati</taxon>
        <taxon>Pseudomonadota</taxon>
        <taxon>Alphaproteobacteria</taxon>
        <taxon>Hyphomicrobiales</taxon>
        <taxon>Rhizobiaceae</taxon>
        <taxon>Sinorhizobium/Ensifer group</taxon>
        <taxon>Ensifer</taxon>
    </lineage>
</organism>
<dbReference type="RefSeq" id="WP_053251988.1">
    <property type="nucleotide sequence ID" value="NZ_LGAP01000027.1"/>
</dbReference>
<dbReference type="Proteomes" id="UP000037425">
    <property type="component" value="Unassembled WGS sequence"/>
</dbReference>
<dbReference type="PANTHER" id="PTHR30290">
    <property type="entry name" value="PERIPLASMIC BINDING COMPONENT OF ABC TRANSPORTER"/>
    <property type="match status" value="1"/>
</dbReference>
<dbReference type="Pfam" id="PF00496">
    <property type="entry name" value="SBP_bac_5"/>
    <property type="match status" value="1"/>
</dbReference>
<evidence type="ECO:0000259" key="3">
    <source>
        <dbReference type="Pfam" id="PF00496"/>
    </source>
</evidence>
<feature type="domain" description="Solute-binding protein family 5" evidence="3">
    <location>
        <begin position="98"/>
        <end position="431"/>
    </location>
</feature>
<reference evidence="5" key="1">
    <citation type="submission" date="2015-07" db="EMBL/GenBank/DDBJ databases">
        <title>Whole genome sequence of an Ensifer adhaerens strain isolated from a cave pool in the Wind Cave National Park.</title>
        <authorList>
            <person name="Eng W.W.H."/>
            <person name="Gan H.M."/>
            <person name="Barton H.A."/>
            <person name="Savka M.A."/>
        </authorList>
    </citation>
    <scope>NUCLEOTIDE SEQUENCE [LARGE SCALE GENOMIC DNA]</scope>
    <source>
        <strain evidence="5">SD006</strain>
    </source>
</reference>
<evidence type="ECO:0000313" key="5">
    <source>
        <dbReference type="Proteomes" id="UP000037425"/>
    </source>
</evidence>
<proteinExistence type="inferred from homology"/>
<dbReference type="Gene3D" id="3.90.76.10">
    <property type="entry name" value="Dipeptide-binding Protein, Domain 1"/>
    <property type="match status" value="1"/>
</dbReference>
<evidence type="ECO:0000256" key="2">
    <source>
        <dbReference type="ARBA" id="ARBA00005695"/>
    </source>
</evidence>
<dbReference type="PATRIC" id="fig|106592.7.peg.4295"/>
<dbReference type="InterPro" id="IPR030678">
    <property type="entry name" value="Peptide/Ni-bd"/>
</dbReference>
<dbReference type="InterPro" id="IPR000914">
    <property type="entry name" value="SBP_5_dom"/>
</dbReference>
<dbReference type="PIRSF" id="PIRSF002741">
    <property type="entry name" value="MppA"/>
    <property type="match status" value="1"/>
</dbReference>
<comment type="subcellular location">
    <subcellularLocation>
        <location evidence="1">Periplasm</location>
    </subcellularLocation>
</comment>
<comment type="similarity">
    <text evidence="2">Belongs to the bacterial solute-binding protein 5 family.</text>
</comment>
<dbReference type="Gene3D" id="3.10.105.10">
    <property type="entry name" value="Dipeptide-binding Protein, Domain 3"/>
    <property type="match status" value="1"/>
</dbReference>
<dbReference type="GO" id="GO:0043190">
    <property type="term" value="C:ATP-binding cassette (ABC) transporter complex"/>
    <property type="evidence" value="ECO:0007669"/>
    <property type="project" value="InterPro"/>
</dbReference>
<dbReference type="OrthoDB" id="9803988at2"/>
<sequence length="533" mass="58548">MTEFDRLAGMVMRGAISRRDFLGRTAAISALSVLPAALIAPSVARAEPKRGGKIRFGMSDGSATDSLDPGLWPGSFAQCALGGAMCNNLTEILPDGSIVGDIAESFEAADNSSRWVFKIRSGVTFHNGKSLTTDDVIHSIQHHMGKDSKSAAKSLLEQIEEIKVDGPNSVQFKLKGPSPDFSYMMADYHLPILPSKLGGGIDISAPMGTGAFVMQGYSPGNSAKLSRNPNYHKENKPYLDEVEFIPILDVAARANALMTGEIDFMQDCDLKTLGLLKRRKEIKIQDIASTRHYTFDMNTQLEPFNNPDVREAIKYAFPRDEIIEKVFLGTARVGNDNNVASSMKFFAETPPQYAYDPAKAKELLKKAGLETVTVNLSVAEAGFPGATDAAVLFKARAEAAGVIVNIVREADDGYWSKIFLQKPFYAVEWYGRATVDWLYSTTMIDGAPWNTTKFNNPRFEELYKAARSEADDTKKAAMYAEMQQIVHDDGGMITVAFLSYLNAVSEKVRFGDVGGIFPGDNTRMAERWWVDEA</sequence>
<dbReference type="AlphaFoldDB" id="A0A0L8BIJ3"/>
<evidence type="ECO:0000256" key="1">
    <source>
        <dbReference type="ARBA" id="ARBA00004418"/>
    </source>
</evidence>
<dbReference type="InterPro" id="IPR039424">
    <property type="entry name" value="SBP_5"/>
</dbReference>
<dbReference type="EMBL" id="LGAP01000027">
    <property type="protein sequence ID" value="KOF14385.1"/>
    <property type="molecule type" value="Genomic_DNA"/>
</dbReference>
<dbReference type="GO" id="GO:0015833">
    <property type="term" value="P:peptide transport"/>
    <property type="evidence" value="ECO:0007669"/>
    <property type="project" value="TreeGrafter"/>
</dbReference>
<dbReference type="GO" id="GO:1904680">
    <property type="term" value="F:peptide transmembrane transporter activity"/>
    <property type="evidence" value="ECO:0007669"/>
    <property type="project" value="TreeGrafter"/>
</dbReference>
<dbReference type="InterPro" id="IPR006311">
    <property type="entry name" value="TAT_signal"/>
</dbReference>
<name>A0A0L8BIJ3_ENSAD</name>
<evidence type="ECO:0000313" key="4">
    <source>
        <dbReference type="EMBL" id="KOF14385.1"/>
    </source>
</evidence>
<accession>A0A0L8BIJ3</accession>
<protein>
    <submittedName>
        <fullName evidence="4">Peptide ABC transporter substrate-binding protein</fullName>
    </submittedName>
</protein>